<organism evidence="1 2">
    <name type="scientific">Hymenobacter wooponensis</name>
    <dbReference type="NCBI Taxonomy" id="1525360"/>
    <lineage>
        <taxon>Bacteria</taxon>
        <taxon>Pseudomonadati</taxon>
        <taxon>Bacteroidota</taxon>
        <taxon>Cytophagia</taxon>
        <taxon>Cytophagales</taxon>
        <taxon>Hymenobacteraceae</taxon>
        <taxon>Hymenobacter</taxon>
    </lineage>
</organism>
<dbReference type="EMBL" id="SRKZ01000012">
    <property type="protein sequence ID" value="TGD76924.1"/>
    <property type="molecule type" value="Genomic_DNA"/>
</dbReference>
<dbReference type="AlphaFoldDB" id="A0A4Z0MBP8"/>
<dbReference type="Proteomes" id="UP000298284">
    <property type="component" value="Unassembled WGS sequence"/>
</dbReference>
<evidence type="ECO:0000313" key="2">
    <source>
        <dbReference type="Proteomes" id="UP000298284"/>
    </source>
</evidence>
<protein>
    <submittedName>
        <fullName evidence="1">Uncharacterized protein</fullName>
    </submittedName>
</protein>
<gene>
    <name evidence="1" type="ORF">EU557_25020</name>
</gene>
<dbReference type="OrthoDB" id="877109at2"/>
<name>A0A4Z0MBP8_9BACT</name>
<comment type="caution">
    <text evidence="1">The sequence shown here is derived from an EMBL/GenBank/DDBJ whole genome shotgun (WGS) entry which is preliminary data.</text>
</comment>
<reference evidence="1 2" key="1">
    <citation type="submission" date="2019-04" db="EMBL/GenBank/DDBJ databases">
        <authorList>
            <person name="Feng G."/>
            <person name="Zhang J."/>
            <person name="Zhu H."/>
        </authorList>
    </citation>
    <scope>NUCLEOTIDE SEQUENCE [LARGE SCALE GENOMIC DNA]</scope>
    <source>
        <strain evidence="1 2">JCM 19491</strain>
    </source>
</reference>
<dbReference type="RefSeq" id="WP_135533167.1">
    <property type="nucleotide sequence ID" value="NZ_SRKZ01000012.1"/>
</dbReference>
<sequence>MKFFPRLISRYSISLYVPPFSLKTVMFRLRTVAKVLPLAVVLPACSIRMQPAEKQRPAVTAMPPLPKPPKPPRIYRLDHLDTIVQVPGRVLRIYPAARPVYEKLESPTWLTPKPTSAEEEEAFLDFTVEEKRRITQAGARVQRTGRALRLRPATGTEVKLINNPVENEHNVAYEFVASLPEIKQWLVSAHLYEGGYYMLVDQRTGRKTQLMAPPVISPDGRHFVCGNSDVLARFEPSGLQLWSAEGSSLRLLWERQTEWGCTNPRWLDNKTILFEQDFFDKGDVDTRVVRLSVIP</sequence>
<accession>A0A4Z0MBP8</accession>
<keyword evidence="2" id="KW-1185">Reference proteome</keyword>
<proteinExistence type="predicted"/>
<evidence type="ECO:0000313" key="1">
    <source>
        <dbReference type="EMBL" id="TGD76924.1"/>
    </source>
</evidence>
<dbReference type="SUPFAM" id="SSF82171">
    <property type="entry name" value="DPP6 N-terminal domain-like"/>
    <property type="match status" value="1"/>
</dbReference>